<evidence type="ECO:0000256" key="1">
    <source>
        <dbReference type="SAM" id="MobiDB-lite"/>
    </source>
</evidence>
<name>A0ABQ9WBV4_SAGOE</name>
<feature type="region of interest" description="Disordered" evidence="1">
    <location>
        <begin position="1"/>
        <end position="83"/>
    </location>
</feature>
<accession>A0ABQ9WBV4</accession>
<gene>
    <name evidence="2" type="ORF">P7K49_000504</name>
</gene>
<dbReference type="Proteomes" id="UP001266305">
    <property type="component" value="Unassembled WGS sequence"/>
</dbReference>
<evidence type="ECO:0000313" key="3">
    <source>
        <dbReference type="Proteomes" id="UP001266305"/>
    </source>
</evidence>
<protein>
    <submittedName>
        <fullName evidence="2">Uncharacterized protein</fullName>
    </submittedName>
</protein>
<dbReference type="EMBL" id="JASSZA010000001">
    <property type="protein sequence ID" value="KAK2119118.1"/>
    <property type="molecule type" value="Genomic_DNA"/>
</dbReference>
<sequence length="135" mass="13842">MDSGTDEYELNGVLPPGTPGSPDTSSSRAPRLPGHLWAPGRWPGTLCRGQNDAPGSSSHAGKWVGRAQGGLASPAPLSSASAGCTAGDCWRPAFLASPNSRAALSNFSLAMPAPLRTLPGDGQRGQRADSYVTTR</sequence>
<comment type="caution">
    <text evidence="2">The sequence shown here is derived from an EMBL/GenBank/DDBJ whole genome shotgun (WGS) entry which is preliminary data.</text>
</comment>
<keyword evidence="3" id="KW-1185">Reference proteome</keyword>
<organism evidence="2 3">
    <name type="scientific">Saguinus oedipus</name>
    <name type="common">Cotton-top tamarin</name>
    <name type="synonym">Oedipomidas oedipus</name>
    <dbReference type="NCBI Taxonomy" id="9490"/>
    <lineage>
        <taxon>Eukaryota</taxon>
        <taxon>Metazoa</taxon>
        <taxon>Chordata</taxon>
        <taxon>Craniata</taxon>
        <taxon>Vertebrata</taxon>
        <taxon>Euteleostomi</taxon>
        <taxon>Mammalia</taxon>
        <taxon>Eutheria</taxon>
        <taxon>Euarchontoglires</taxon>
        <taxon>Primates</taxon>
        <taxon>Haplorrhini</taxon>
        <taxon>Platyrrhini</taxon>
        <taxon>Cebidae</taxon>
        <taxon>Callitrichinae</taxon>
        <taxon>Saguinus</taxon>
    </lineage>
</organism>
<evidence type="ECO:0000313" key="2">
    <source>
        <dbReference type="EMBL" id="KAK2119118.1"/>
    </source>
</evidence>
<reference evidence="2 3" key="1">
    <citation type="submission" date="2023-05" db="EMBL/GenBank/DDBJ databases">
        <title>B98-5 Cell Line De Novo Hybrid Assembly: An Optical Mapping Approach.</title>
        <authorList>
            <person name="Kananen K."/>
            <person name="Auerbach J.A."/>
            <person name="Kautto E."/>
            <person name="Blachly J.S."/>
        </authorList>
    </citation>
    <scope>NUCLEOTIDE SEQUENCE [LARGE SCALE GENOMIC DNA]</scope>
    <source>
        <strain evidence="2">B95-8</strain>
        <tissue evidence="2">Cell line</tissue>
    </source>
</reference>
<feature type="region of interest" description="Disordered" evidence="1">
    <location>
        <begin position="116"/>
        <end position="135"/>
    </location>
</feature>
<proteinExistence type="predicted"/>
<feature type="compositionally biased region" description="Low complexity" evidence="1">
    <location>
        <begin position="69"/>
        <end position="83"/>
    </location>
</feature>